<feature type="domain" description="CHRD" evidence="9">
    <location>
        <begin position="395"/>
        <end position="524"/>
    </location>
</feature>
<dbReference type="InterPro" id="IPR010895">
    <property type="entry name" value="CHRD"/>
</dbReference>
<dbReference type="Pfam" id="PF07452">
    <property type="entry name" value="CHRD"/>
    <property type="match status" value="1"/>
</dbReference>
<dbReference type="OrthoDB" id="9829321at2759"/>
<evidence type="ECO:0000256" key="7">
    <source>
        <dbReference type="PIRNR" id="PIRNR002496"/>
    </source>
</evidence>
<dbReference type="GO" id="GO:0030514">
    <property type="term" value="P:negative regulation of BMP signaling pathway"/>
    <property type="evidence" value="ECO:0007669"/>
    <property type="project" value="TreeGrafter"/>
</dbReference>
<proteinExistence type="inferred from homology"/>
<dbReference type="PROSITE" id="PS01208">
    <property type="entry name" value="VWFC_1"/>
    <property type="match status" value="1"/>
</dbReference>
<dbReference type="PANTHER" id="PTHR46526:SF1">
    <property type="entry name" value="CHORDIN"/>
    <property type="match status" value="1"/>
</dbReference>
<accession>A0A8B6FP98</accession>
<feature type="domain" description="VWFC" evidence="8">
    <location>
        <begin position="680"/>
        <end position="740"/>
    </location>
</feature>
<evidence type="ECO:0000256" key="6">
    <source>
        <dbReference type="ARBA" id="ARBA00023180"/>
    </source>
</evidence>
<protein>
    <submittedName>
        <fullName evidence="10">Chordin</fullName>
    </submittedName>
</protein>
<evidence type="ECO:0000256" key="1">
    <source>
        <dbReference type="ARBA" id="ARBA00004613"/>
    </source>
</evidence>
<comment type="similarity">
    <text evidence="2 7">Belongs to the chordin family.</text>
</comment>
<evidence type="ECO:0000256" key="5">
    <source>
        <dbReference type="ARBA" id="ARBA00022737"/>
    </source>
</evidence>
<dbReference type="Gene3D" id="2.10.70.10">
    <property type="entry name" value="Complement Module, domain 1"/>
    <property type="match status" value="1"/>
</dbReference>
<dbReference type="PROSITE" id="PS50933">
    <property type="entry name" value="CHRD"/>
    <property type="match status" value="2"/>
</dbReference>
<feature type="domain" description="CHRD" evidence="9">
    <location>
        <begin position="154"/>
        <end position="272"/>
    </location>
</feature>
<evidence type="ECO:0000259" key="9">
    <source>
        <dbReference type="PROSITE" id="PS50933"/>
    </source>
</evidence>
<dbReference type="PROSITE" id="PS50184">
    <property type="entry name" value="VWFC_2"/>
    <property type="match status" value="2"/>
</dbReference>
<sequence>MSSRNDRCGYKPVNFPTSGQSQHVSFRISGKDLCLKKHIQDADRCWLGKHHYKLMEKFSPALEPNGRLVCILCQCIPVTRKGIIQHYGKAKCVNIKDKCPLPNCHNPILLPGKCCKSCQGQVPFEDQYVLLPQDINDHYESSVNSDKEAREEYKEQRYTALLVGKNVVGSPPLMTKAVAMVYVLVKKDATLQFSIRYAELQNPKQINVVDSNGNILLSHDFKQSRDRKFCGEWYNVPSYYLNYIAKKQLHLTITTKRYPRGEVAGIPEHDTSFDHGTFGALLISPIPRGIGAYVEFRYSYSSRRKVIDYLIYQDGFLDNKRRKLEYFVTIEKNTKIIHQDTRRIRYKSNKKANLNGSWKRPNKRERRLMTRRKLRLRLTSKGGTTMIGDITPVLTCQIFQAVLSSSEALTDSVHPLTSVGSAVFQLHDNGQIAYMIRLYSMKQNLVSLTLESTPTRRRRRRVIQDLTKTFRYNTSSDNGFAVGIFKKPTAKDLTMFLTGKLYINVGTSYRQISALRGKIERTEHDSTIDILRNAPFILMAQPQTQSTGVAGHAWLAVTDKCVLHYQILLSGLRDHTTITALITGKYDSAPSYSGNAIYTIIITDFKNGIASGRISDISREVFQSLDRGTSFMQIDVVGVTKGSIYSNLSIVNDCWQKTSGNNYNMLLDEGYKVPVGNPITSCNYEGRIYNDGSTWIPVGNDSCYTCTCQQQKILCDVVVCPGLKCEYKVKVPGLCCPKCAEKPDKTRLPLTSQNNTHSEGSCYYDGDKRWHAAGTKWHPYVPPFGYVTCAVCSCMTDGSYDCKRSPCPALNCSKSEAVRIKANDCCQVCPDKQTLVISNSESQADHAVASKEKSCKFGDEVFPHRAKWHPKLSDNEEVACVKCRCKNGKVKCRRKKCTPDDCRRTKNKNVEKCCQCPGSHRKSRGRSKGSR</sequence>
<dbReference type="GO" id="GO:0036122">
    <property type="term" value="F:BMP binding"/>
    <property type="evidence" value="ECO:0007669"/>
    <property type="project" value="TreeGrafter"/>
</dbReference>
<reference evidence="10" key="1">
    <citation type="submission" date="2018-11" db="EMBL/GenBank/DDBJ databases">
        <authorList>
            <person name="Alioto T."/>
            <person name="Alioto T."/>
        </authorList>
    </citation>
    <scope>NUCLEOTIDE SEQUENCE</scope>
</reference>
<dbReference type="Pfam" id="PF00093">
    <property type="entry name" value="VWC"/>
    <property type="match status" value="2"/>
</dbReference>
<keyword evidence="11" id="KW-1185">Reference proteome</keyword>
<evidence type="ECO:0000259" key="8">
    <source>
        <dbReference type="PROSITE" id="PS50184"/>
    </source>
</evidence>
<feature type="domain" description="VWFC" evidence="8">
    <location>
        <begin position="760"/>
        <end position="830"/>
    </location>
</feature>
<dbReference type="Proteomes" id="UP000596742">
    <property type="component" value="Unassembled WGS sequence"/>
</dbReference>
<organism evidence="10 11">
    <name type="scientific">Mytilus galloprovincialis</name>
    <name type="common">Mediterranean mussel</name>
    <dbReference type="NCBI Taxonomy" id="29158"/>
    <lineage>
        <taxon>Eukaryota</taxon>
        <taxon>Metazoa</taxon>
        <taxon>Spiralia</taxon>
        <taxon>Lophotrochozoa</taxon>
        <taxon>Mollusca</taxon>
        <taxon>Bivalvia</taxon>
        <taxon>Autobranchia</taxon>
        <taxon>Pteriomorphia</taxon>
        <taxon>Mytilida</taxon>
        <taxon>Mytiloidea</taxon>
        <taxon>Mytilidae</taxon>
        <taxon>Mytilinae</taxon>
        <taxon>Mytilus</taxon>
    </lineage>
</organism>
<dbReference type="InterPro" id="IPR016353">
    <property type="entry name" value="Chordin"/>
</dbReference>
<keyword evidence="5" id="KW-0677">Repeat</keyword>
<dbReference type="PANTHER" id="PTHR46526">
    <property type="entry name" value="CHORDIN"/>
    <property type="match status" value="1"/>
</dbReference>
<dbReference type="AlphaFoldDB" id="A0A8B6FP98"/>
<dbReference type="InterPro" id="IPR052278">
    <property type="entry name" value="Chordin-like_regulators"/>
</dbReference>
<dbReference type="InterPro" id="IPR001007">
    <property type="entry name" value="VWF_dom"/>
</dbReference>
<dbReference type="SMART" id="SM00754">
    <property type="entry name" value="CHRD"/>
    <property type="match status" value="3"/>
</dbReference>
<dbReference type="SMART" id="SM00214">
    <property type="entry name" value="VWC"/>
    <property type="match status" value="4"/>
</dbReference>
<evidence type="ECO:0000256" key="4">
    <source>
        <dbReference type="ARBA" id="ARBA00022525"/>
    </source>
</evidence>
<dbReference type="GO" id="GO:0009953">
    <property type="term" value="P:dorsal/ventral pattern formation"/>
    <property type="evidence" value="ECO:0007669"/>
    <property type="project" value="TreeGrafter"/>
</dbReference>
<keyword evidence="3 7" id="KW-0217">Developmental protein</keyword>
<evidence type="ECO:0000256" key="3">
    <source>
        <dbReference type="ARBA" id="ARBA00022473"/>
    </source>
</evidence>
<dbReference type="GO" id="GO:0005615">
    <property type="term" value="C:extracellular space"/>
    <property type="evidence" value="ECO:0007669"/>
    <property type="project" value="TreeGrafter"/>
</dbReference>
<keyword evidence="6" id="KW-0325">Glycoprotein</keyword>
<evidence type="ECO:0000256" key="2">
    <source>
        <dbReference type="ARBA" id="ARBA00007156"/>
    </source>
</evidence>
<comment type="subcellular location">
    <subcellularLocation>
        <location evidence="1">Secreted</location>
    </subcellularLocation>
</comment>
<dbReference type="PIRSF" id="PIRSF002496">
    <property type="entry name" value="Chordin"/>
    <property type="match status" value="1"/>
</dbReference>
<evidence type="ECO:0000313" key="10">
    <source>
        <dbReference type="EMBL" id="VDI52636.1"/>
    </source>
</evidence>
<gene>
    <name evidence="10" type="ORF">MGAL_10B025646</name>
</gene>
<dbReference type="EMBL" id="UYJE01007204">
    <property type="protein sequence ID" value="VDI52636.1"/>
    <property type="molecule type" value="Genomic_DNA"/>
</dbReference>
<evidence type="ECO:0000313" key="11">
    <source>
        <dbReference type="Proteomes" id="UP000596742"/>
    </source>
</evidence>
<keyword evidence="4" id="KW-0964">Secreted</keyword>
<name>A0A8B6FP98_MYTGA</name>
<dbReference type="SUPFAM" id="SSF57603">
    <property type="entry name" value="FnI-like domain"/>
    <property type="match status" value="3"/>
</dbReference>
<dbReference type="Gene3D" id="6.20.200.20">
    <property type="match status" value="1"/>
</dbReference>
<dbReference type="GO" id="GO:0048731">
    <property type="term" value="P:system development"/>
    <property type="evidence" value="ECO:0007669"/>
    <property type="project" value="UniProtKB-ARBA"/>
</dbReference>
<comment type="caution">
    <text evidence="10">The sequence shown here is derived from an EMBL/GenBank/DDBJ whole genome shotgun (WGS) entry which is preliminary data.</text>
</comment>